<dbReference type="EMBL" id="CAJNRE010003822">
    <property type="protein sequence ID" value="CAF2029599.1"/>
    <property type="molecule type" value="Genomic_DNA"/>
</dbReference>
<name>A0A816N4T3_9BILA</name>
<evidence type="ECO:0000313" key="2">
    <source>
        <dbReference type="EMBL" id="CAF2029599.1"/>
    </source>
</evidence>
<gene>
    <name evidence="2" type="ORF">MBJ925_LOCUS9812</name>
</gene>
<dbReference type="Proteomes" id="UP000663824">
    <property type="component" value="Unassembled WGS sequence"/>
</dbReference>
<protein>
    <submittedName>
        <fullName evidence="2">Uncharacterized protein</fullName>
    </submittedName>
</protein>
<organism evidence="2 3">
    <name type="scientific">Rotaria magnacalcarata</name>
    <dbReference type="NCBI Taxonomy" id="392030"/>
    <lineage>
        <taxon>Eukaryota</taxon>
        <taxon>Metazoa</taxon>
        <taxon>Spiralia</taxon>
        <taxon>Gnathifera</taxon>
        <taxon>Rotifera</taxon>
        <taxon>Eurotatoria</taxon>
        <taxon>Bdelloidea</taxon>
        <taxon>Philodinida</taxon>
        <taxon>Philodinidae</taxon>
        <taxon>Rotaria</taxon>
    </lineage>
</organism>
<dbReference type="Gene3D" id="3.60.10.10">
    <property type="entry name" value="Endonuclease/exonuclease/phosphatase"/>
    <property type="match status" value="1"/>
</dbReference>
<dbReference type="InterPro" id="IPR036691">
    <property type="entry name" value="Endo/exonu/phosph_ase_sf"/>
</dbReference>
<dbReference type="SUPFAM" id="SSF56219">
    <property type="entry name" value="DNase I-like"/>
    <property type="match status" value="1"/>
</dbReference>
<evidence type="ECO:0000256" key="1">
    <source>
        <dbReference type="SAM" id="Coils"/>
    </source>
</evidence>
<evidence type="ECO:0000313" key="3">
    <source>
        <dbReference type="Proteomes" id="UP000663824"/>
    </source>
</evidence>
<keyword evidence="1" id="KW-0175">Coiled coil</keyword>
<sequence length="518" mass="59187">MNQPITLVTDISQQPTAAACRFATTRFPFSPFTVIFSQDVREKSVIDDLTKHASETLNFNVRLVAYRRGRSENNECRILIFVENSESFMLLFNQENWPSSLADSKFSIKKPSIPPQLALVIPAVSLQVDWDEFSHELVDRYPDVVCVIRLKNKAQQLIRAVKLEFKLAKARNDVLETGEITVSHLKYKYRATLTRNLLANGLPTSLVNAGRDSVQSNNIQSRTTTSGLSYANVVKSTFSNSNSEELILRKLDSILTKVEEESSATRQSLIEFKQEIRSSYEATQQQVEVLEEKVKKMEKKFEDLFLRTCTIIQNICTTLLDPQSSQGQNWKSYWQEQIKSLVELHQTRNTLVPKDFSLLTEVITEWHAASSFNELLIQWKRHHKSFQQQSSNYIHLLCFNVRGLELRWGEVCLLVEKHHSDILVLGEVGHIDFSLVGAAFSNYGVYYQAGENSHGGVLVLIRKDMTVTRISCALPNVYVIDIHLREPIRIIALYAPASKSWNWTDITSFITEYGLKCP</sequence>
<reference evidence="2" key="1">
    <citation type="submission" date="2021-02" db="EMBL/GenBank/DDBJ databases">
        <authorList>
            <person name="Nowell W R."/>
        </authorList>
    </citation>
    <scope>NUCLEOTIDE SEQUENCE</scope>
</reference>
<proteinExistence type="predicted"/>
<dbReference type="AlphaFoldDB" id="A0A816N4T3"/>
<comment type="caution">
    <text evidence="2">The sequence shown here is derived from an EMBL/GenBank/DDBJ whole genome shotgun (WGS) entry which is preliminary data.</text>
</comment>
<accession>A0A816N4T3</accession>
<feature type="coiled-coil region" evidence="1">
    <location>
        <begin position="273"/>
        <end position="307"/>
    </location>
</feature>